<evidence type="ECO:0000256" key="4">
    <source>
        <dbReference type="ARBA" id="ARBA00022692"/>
    </source>
</evidence>
<evidence type="ECO:0000256" key="1">
    <source>
        <dbReference type="ARBA" id="ARBA00004571"/>
    </source>
</evidence>
<dbReference type="CDD" id="cd01347">
    <property type="entry name" value="ligand_gated_channel"/>
    <property type="match status" value="1"/>
</dbReference>
<dbReference type="Gene3D" id="2.40.170.20">
    <property type="entry name" value="TonB-dependent receptor, beta-barrel domain"/>
    <property type="match status" value="1"/>
</dbReference>
<keyword evidence="7 8" id="KW-0998">Cell outer membrane</keyword>
<dbReference type="InterPro" id="IPR000531">
    <property type="entry name" value="Beta-barrel_TonB"/>
</dbReference>
<keyword evidence="6 8" id="KW-0472">Membrane</keyword>
<dbReference type="PANTHER" id="PTHR40980:SF3">
    <property type="entry name" value="TONB-DEPENDENT RECEPTOR-LIKE BETA-BARREL DOMAIN-CONTAINING PROTEIN"/>
    <property type="match status" value="1"/>
</dbReference>
<sequence length="936" mass="101456">MRTQVTRRARLLGGAAFGAVALMSFAGAAVAQEAEEPTQIDEIVVTGIRSSIESSIASKRENSSIVEVVTAEDIGKLPDVSIAESLARLPGVTAQRLDGRGQVISIRGLSPDFTTALLNGREQTSTGDNRGVEFDQYPSELLGSVLVYKTPDAALIGQGLAGTADLRTIRPLEFGRQAIAVNARYEWNDYGALNSGTADSGERYSVSYIDQFMDGKLGVVLGYSHMSTPYQAERFNAWGYPNSGPGGSLLIGGAKPYVQSSELVRDGYLATVEFRPNDRWHSTFDAFYSEFDNTQILRGVEFPLAWGGSAESVAGACAASGNTQTATCRPGPSLRPGAVVEDGMVVSGTFDNVKGVVRNDGNRRTAELLSLGWNNEFQISDNWYGTLDISYSKADRTDTVLETNAGTGRNVLGALDTLGFVTTPEGTTFTSTLNYADPSLILLTSAQGWGGGTLPSGIPGGQDGFINSPTTMDELTSVRGDIFRDIDEGPFSRVAFGFNITSRDKELDLERYYLALTANLNDPTHTTSVPVPTQYLLAPTNLDFLGIGPVISYDPFALVNSGIYTLIAPQDDNLLAFGWAVSEEIVTGYFKADLDTTLFGVPLTGNMGFQVVQTDQSSDGMVATGNPAVPIARSGGDSYSYFLPSANLVFEAADDLYVRLGMSRQMARPRMDQMRASINIDFNEGLWNSTNPNQSPWGGSGGNPNLRPWIANALDISVEKYFGRRGYVALAGFYKDLDSYIYDQQQRTDFTGYAYTGPNAPLIREGYISTPQNGEGGVIQGIEFALSVPFDLLWQPLEGFGMTYSASWTDSEIVSNPGNPAQPMPGLSENVSNITVYYEANGFQARISNRYRSEFLGELSGVGTDRIQRMVDAESVVDAQIGYEFQSGPLEGLSALFQVGNLTDEQFKTFENNDARRVIDYQQYGRTFLVGLNYRY</sequence>
<dbReference type="InterPro" id="IPR037066">
    <property type="entry name" value="Plug_dom_sf"/>
</dbReference>
<keyword evidence="5 9" id="KW-0798">TonB box</keyword>
<dbReference type="SUPFAM" id="SSF56935">
    <property type="entry name" value="Porins"/>
    <property type="match status" value="1"/>
</dbReference>
<keyword evidence="13" id="KW-0675">Receptor</keyword>
<dbReference type="Pfam" id="PF07715">
    <property type="entry name" value="Plug"/>
    <property type="match status" value="1"/>
</dbReference>
<dbReference type="NCBIfam" id="TIGR01782">
    <property type="entry name" value="TonB-Xanth-Caul"/>
    <property type="match status" value="1"/>
</dbReference>
<keyword evidence="4 8" id="KW-0812">Transmembrane</keyword>
<evidence type="ECO:0000256" key="7">
    <source>
        <dbReference type="ARBA" id="ARBA00023237"/>
    </source>
</evidence>
<dbReference type="AlphaFoldDB" id="A0A7W6NQ50"/>
<dbReference type="Pfam" id="PF00593">
    <property type="entry name" value="TonB_dep_Rec_b-barrel"/>
    <property type="match status" value="1"/>
</dbReference>
<feature type="domain" description="TonB-dependent receptor-like beta-barrel" evidence="11">
    <location>
        <begin position="351"/>
        <end position="902"/>
    </location>
</feature>
<evidence type="ECO:0000259" key="12">
    <source>
        <dbReference type="Pfam" id="PF07715"/>
    </source>
</evidence>
<evidence type="ECO:0000256" key="8">
    <source>
        <dbReference type="PROSITE-ProRule" id="PRU01360"/>
    </source>
</evidence>
<keyword evidence="3 8" id="KW-1134">Transmembrane beta strand</keyword>
<keyword evidence="10" id="KW-0732">Signal</keyword>
<evidence type="ECO:0000256" key="2">
    <source>
        <dbReference type="ARBA" id="ARBA00022448"/>
    </source>
</evidence>
<accession>A0A7W6NQ50</accession>
<protein>
    <submittedName>
        <fullName evidence="13">Iron complex outermembrane receptor protein</fullName>
    </submittedName>
</protein>
<dbReference type="RefSeq" id="WP_183205368.1">
    <property type="nucleotide sequence ID" value="NZ_BAAAER010000003.1"/>
</dbReference>
<evidence type="ECO:0000256" key="10">
    <source>
        <dbReference type="SAM" id="SignalP"/>
    </source>
</evidence>
<dbReference type="InterPro" id="IPR039426">
    <property type="entry name" value="TonB-dep_rcpt-like"/>
</dbReference>
<evidence type="ECO:0000256" key="9">
    <source>
        <dbReference type="RuleBase" id="RU003357"/>
    </source>
</evidence>
<feature type="chain" id="PRO_5031445310" evidence="10">
    <location>
        <begin position="32"/>
        <end position="936"/>
    </location>
</feature>
<gene>
    <name evidence="13" type="ORF">GGR12_003038</name>
</gene>
<dbReference type="GO" id="GO:0009279">
    <property type="term" value="C:cell outer membrane"/>
    <property type="evidence" value="ECO:0007669"/>
    <property type="project" value="UniProtKB-SubCell"/>
</dbReference>
<reference evidence="13 14" key="1">
    <citation type="submission" date="2020-08" db="EMBL/GenBank/DDBJ databases">
        <title>Genomic Encyclopedia of Type Strains, Phase IV (KMG-IV): sequencing the most valuable type-strain genomes for metagenomic binning, comparative biology and taxonomic classification.</title>
        <authorList>
            <person name="Goeker M."/>
        </authorList>
    </citation>
    <scope>NUCLEOTIDE SEQUENCE [LARGE SCALE GENOMIC DNA]</scope>
    <source>
        <strain evidence="13 14">DSM 23960</strain>
    </source>
</reference>
<dbReference type="Proteomes" id="UP000529946">
    <property type="component" value="Unassembled WGS sequence"/>
</dbReference>
<keyword evidence="14" id="KW-1185">Reference proteome</keyword>
<evidence type="ECO:0000313" key="14">
    <source>
        <dbReference type="Proteomes" id="UP000529946"/>
    </source>
</evidence>
<comment type="similarity">
    <text evidence="8 9">Belongs to the TonB-dependent receptor family.</text>
</comment>
<dbReference type="EMBL" id="JACIDM010000003">
    <property type="protein sequence ID" value="MBB4084150.1"/>
    <property type="molecule type" value="Genomic_DNA"/>
</dbReference>
<evidence type="ECO:0000256" key="3">
    <source>
        <dbReference type="ARBA" id="ARBA00022452"/>
    </source>
</evidence>
<dbReference type="Gene3D" id="2.170.130.10">
    <property type="entry name" value="TonB-dependent receptor, plug domain"/>
    <property type="match status" value="1"/>
</dbReference>
<evidence type="ECO:0000256" key="5">
    <source>
        <dbReference type="ARBA" id="ARBA00023077"/>
    </source>
</evidence>
<comment type="caution">
    <text evidence="13">The sequence shown here is derived from an EMBL/GenBank/DDBJ whole genome shotgun (WGS) entry which is preliminary data.</text>
</comment>
<proteinExistence type="inferred from homology"/>
<evidence type="ECO:0000259" key="11">
    <source>
        <dbReference type="Pfam" id="PF00593"/>
    </source>
</evidence>
<dbReference type="InterPro" id="IPR006311">
    <property type="entry name" value="TAT_signal"/>
</dbReference>
<organism evidence="13 14">
    <name type="scientific">Brevundimonas lenta</name>
    <dbReference type="NCBI Taxonomy" id="424796"/>
    <lineage>
        <taxon>Bacteria</taxon>
        <taxon>Pseudomonadati</taxon>
        <taxon>Pseudomonadota</taxon>
        <taxon>Alphaproteobacteria</taxon>
        <taxon>Caulobacterales</taxon>
        <taxon>Caulobacteraceae</taxon>
        <taxon>Brevundimonas</taxon>
    </lineage>
</organism>
<comment type="subcellular location">
    <subcellularLocation>
        <location evidence="1 8">Cell outer membrane</location>
        <topology evidence="1 8">Multi-pass membrane protein</topology>
    </subcellularLocation>
</comment>
<dbReference type="PROSITE" id="PS51318">
    <property type="entry name" value="TAT"/>
    <property type="match status" value="1"/>
</dbReference>
<dbReference type="PANTHER" id="PTHR40980">
    <property type="entry name" value="PLUG DOMAIN-CONTAINING PROTEIN"/>
    <property type="match status" value="1"/>
</dbReference>
<dbReference type="InterPro" id="IPR012910">
    <property type="entry name" value="Plug_dom"/>
</dbReference>
<evidence type="ECO:0000256" key="6">
    <source>
        <dbReference type="ARBA" id="ARBA00023136"/>
    </source>
</evidence>
<name>A0A7W6NQ50_9CAUL</name>
<dbReference type="PROSITE" id="PS52016">
    <property type="entry name" value="TONB_DEPENDENT_REC_3"/>
    <property type="match status" value="1"/>
</dbReference>
<feature type="domain" description="TonB-dependent receptor plug" evidence="12">
    <location>
        <begin position="59"/>
        <end position="162"/>
    </location>
</feature>
<feature type="signal peptide" evidence="10">
    <location>
        <begin position="1"/>
        <end position="31"/>
    </location>
</feature>
<dbReference type="InterPro" id="IPR010104">
    <property type="entry name" value="TonB_rcpt_bac"/>
</dbReference>
<keyword evidence="2 8" id="KW-0813">Transport</keyword>
<dbReference type="InterPro" id="IPR036942">
    <property type="entry name" value="Beta-barrel_TonB_sf"/>
</dbReference>
<evidence type="ECO:0000313" key="13">
    <source>
        <dbReference type="EMBL" id="MBB4084150.1"/>
    </source>
</evidence>